<accession>A0ABP7QT26</accession>
<organism evidence="2 3">
    <name type="scientific">Hymenobacter antarcticus</name>
    <dbReference type="NCBI Taxonomy" id="486270"/>
    <lineage>
        <taxon>Bacteria</taxon>
        <taxon>Pseudomonadati</taxon>
        <taxon>Bacteroidota</taxon>
        <taxon>Cytophagia</taxon>
        <taxon>Cytophagales</taxon>
        <taxon>Hymenobacteraceae</taxon>
        <taxon>Hymenobacter</taxon>
    </lineage>
</organism>
<evidence type="ECO:0000313" key="2">
    <source>
        <dbReference type="EMBL" id="GAA3987700.1"/>
    </source>
</evidence>
<keyword evidence="3" id="KW-1185">Reference proteome</keyword>
<reference evidence="3" key="1">
    <citation type="journal article" date="2019" name="Int. J. Syst. Evol. Microbiol.">
        <title>The Global Catalogue of Microorganisms (GCM) 10K type strain sequencing project: providing services to taxonomists for standard genome sequencing and annotation.</title>
        <authorList>
            <consortium name="The Broad Institute Genomics Platform"/>
            <consortium name="The Broad Institute Genome Sequencing Center for Infectious Disease"/>
            <person name="Wu L."/>
            <person name="Ma J."/>
        </authorList>
    </citation>
    <scope>NUCLEOTIDE SEQUENCE [LARGE SCALE GENOMIC DNA]</scope>
    <source>
        <strain evidence="3">JCM 17217</strain>
    </source>
</reference>
<comment type="caution">
    <text evidence="2">The sequence shown here is derived from an EMBL/GenBank/DDBJ whole genome shotgun (WGS) entry which is preliminary data.</text>
</comment>
<protein>
    <recommendedName>
        <fullName evidence="1">eCIS core domain-containing protein</fullName>
    </recommendedName>
</protein>
<dbReference type="Pfam" id="PF13699">
    <property type="entry name" value="eCIS_core"/>
    <property type="match status" value="1"/>
</dbReference>
<evidence type="ECO:0000259" key="1">
    <source>
        <dbReference type="Pfam" id="PF13699"/>
    </source>
</evidence>
<sequence>MKKPRQLVVIRPPSQRPKRIAPSLPDRLRTGVESLSGHSLDDVQVHYNSAKPAQLEALAYAQGANIRVAPGQARHLPHAAWHVVQQLGRVRPTVHLDGLRVTDDVELEREADIMGSKAAQVAAGAGSASDALQQSEA</sequence>
<proteinExistence type="predicted"/>
<evidence type="ECO:0000313" key="3">
    <source>
        <dbReference type="Proteomes" id="UP001501556"/>
    </source>
</evidence>
<dbReference type="EMBL" id="BAABDI010000031">
    <property type="protein sequence ID" value="GAA3987700.1"/>
    <property type="molecule type" value="Genomic_DNA"/>
</dbReference>
<dbReference type="InterPro" id="IPR025295">
    <property type="entry name" value="eCIS_core_dom"/>
</dbReference>
<dbReference type="RefSeq" id="WP_345126461.1">
    <property type="nucleotide sequence ID" value="NZ_BAABDI010000031.1"/>
</dbReference>
<feature type="domain" description="eCIS core" evidence="1">
    <location>
        <begin position="24"/>
        <end position="87"/>
    </location>
</feature>
<gene>
    <name evidence="2" type="ORF">GCM10022407_35440</name>
</gene>
<dbReference type="Proteomes" id="UP001501556">
    <property type="component" value="Unassembled WGS sequence"/>
</dbReference>
<name>A0ABP7QT26_9BACT</name>